<dbReference type="InterPro" id="IPR001789">
    <property type="entry name" value="Sig_transdc_resp-reg_receiver"/>
</dbReference>
<feature type="domain" description="HTH luxR-type" evidence="4">
    <location>
        <begin position="151"/>
        <end position="216"/>
    </location>
</feature>
<dbReference type="InterPro" id="IPR058245">
    <property type="entry name" value="NreC/VraR/RcsB-like_REC"/>
</dbReference>
<evidence type="ECO:0000256" key="1">
    <source>
        <dbReference type="ARBA" id="ARBA00022553"/>
    </source>
</evidence>
<dbReference type="RefSeq" id="WP_266149927.1">
    <property type="nucleotide sequence ID" value="NZ_CP064028.1"/>
</dbReference>
<keyword evidence="2" id="KW-0238">DNA-binding</keyword>
<dbReference type="PROSITE" id="PS50110">
    <property type="entry name" value="RESPONSE_REGULATORY"/>
    <property type="match status" value="1"/>
</dbReference>
<accession>A0ABV9BWY0</accession>
<dbReference type="Gene3D" id="3.40.50.2300">
    <property type="match status" value="1"/>
</dbReference>
<organism evidence="6 7">
    <name type="scientific">Dyella halodurans</name>
    <dbReference type="NCBI Taxonomy" id="1920171"/>
    <lineage>
        <taxon>Bacteria</taxon>
        <taxon>Pseudomonadati</taxon>
        <taxon>Pseudomonadota</taxon>
        <taxon>Gammaproteobacteria</taxon>
        <taxon>Lysobacterales</taxon>
        <taxon>Rhodanobacteraceae</taxon>
        <taxon>Dyella</taxon>
    </lineage>
</organism>
<gene>
    <name evidence="6" type="ORF">ACFO5W_00820</name>
</gene>
<dbReference type="SMART" id="SM00448">
    <property type="entry name" value="REC"/>
    <property type="match status" value="1"/>
</dbReference>
<evidence type="ECO:0000256" key="2">
    <source>
        <dbReference type="ARBA" id="ARBA00023125"/>
    </source>
</evidence>
<dbReference type="PANTHER" id="PTHR43214:SF17">
    <property type="entry name" value="TRANSCRIPTIONAL REGULATORY PROTEIN RCSB"/>
    <property type="match status" value="1"/>
</dbReference>
<reference evidence="7" key="1">
    <citation type="journal article" date="2019" name="Int. J. Syst. Evol. Microbiol.">
        <title>The Global Catalogue of Microorganisms (GCM) 10K type strain sequencing project: providing services to taxonomists for standard genome sequencing and annotation.</title>
        <authorList>
            <consortium name="The Broad Institute Genomics Platform"/>
            <consortium name="The Broad Institute Genome Sequencing Center for Infectious Disease"/>
            <person name="Wu L."/>
            <person name="Ma J."/>
        </authorList>
    </citation>
    <scope>NUCLEOTIDE SEQUENCE [LARGE SCALE GENOMIC DNA]</scope>
    <source>
        <strain evidence="7">CCM 4481</strain>
    </source>
</reference>
<evidence type="ECO:0000259" key="4">
    <source>
        <dbReference type="PROSITE" id="PS50043"/>
    </source>
</evidence>
<dbReference type="Pfam" id="PF00196">
    <property type="entry name" value="GerE"/>
    <property type="match status" value="1"/>
</dbReference>
<sequence>MRESFGGLVRIIISDDHPVVLKGLKTWLQDYGSRIEVVGEARNGAELLSLLGRVPCDLLITDFSMPSEDAEDDGLSLIHRLRGAYPKLPILVLTMLSNPALAQSMLTAGVQSIVDKMAMTKELMLAIEMARSGRTYLSTRLRRQIENAVRPGEDGLAVSPREGEVIRLLAQGLTVSEVARRTARSVKTISQQKRDAMRKLGLHSDKQLFEFARSAGLLS</sequence>
<evidence type="ECO:0000259" key="5">
    <source>
        <dbReference type="PROSITE" id="PS50110"/>
    </source>
</evidence>
<dbReference type="InterPro" id="IPR011006">
    <property type="entry name" value="CheY-like_superfamily"/>
</dbReference>
<evidence type="ECO:0000313" key="6">
    <source>
        <dbReference type="EMBL" id="MFC4525163.1"/>
    </source>
</evidence>
<keyword evidence="7" id="KW-1185">Reference proteome</keyword>
<evidence type="ECO:0000313" key="7">
    <source>
        <dbReference type="Proteomes" id="UP001595961"/>
    </source>
</evidence>
<feature type="domain" description="Response regulatory" evidence="5">
    <location>
        <begin position="10"/>
        <end position="131"/>
    </location>
</feature>
<dbReference type="InterPro" id="IPR000792">
    <property type="entry name" value="Tscrpt_reg_LuxR_C"/>
</dbReference>
<dbReference type="PRINTS" id="PR00038">
    <property type="entry name" value="HTHLUXR"/>
</dbReference>
<dbReference type="PROSITE" id="PS50043">
    <property type="entry name" value="HTH_LUXR_2"/>
    <property type="match status" value="1"/>
</dbReference>
<dbReference type="SUPFAM" id="SSF46894">
    <property type="entry name" value="C-terminal effector domain of the bipartite response regulators"/>
    <property type="match status" value="1"/>
</dbReference>
<proteinExistence type="predicted"/>
<comment type="caution">
    <text evidence="6">The sequence shown here is derived from an EMBL/GenBank/DDBJ whole genome shotgun (WGS) entry which is preliminary data.</text>
</comment>
<dbReference type="EMBL" id="JBHSGA010000003">
    <property type="protein sequence ID" value="MFC4525163.1"/>
    <property type="molecule type" value="Genomic_DNA"/>
</dbReference>
<feature type="modified residue" description="4-aspartylphosphate" evidence="3">
    <location>
        <position position="62"/>
    </location>
</feature>
<name>A0ABV9BWY0_9GAMM</name>
<dbReference type="InterPro" id="IPR016032">
    <property type="entry name" value="Sig_transdc_resp-reg_C-effctor"/>
</dbReference>
<dbReference type="Proteomes" id="UP001595961">
    <property type="component" value="Unassembled WGS sequence"/>
</dbReference>
<dbReference type="PANTHER" id="PTHR43214">
    <property type="entry name" value="TWO-COMPONENT RESPONSE REGULATOR"/>
    <property type="match status" value="1"/>
</dbReference>
<dbReference type="CDD" id="cd17535">
    <property type="entry name" value="REC_NarL-like"/>
    <property type="match status" value="1"/>
</dbReference>
<dbReference type="InterPro" id="IPR039420">
    <property type="entry name" value="WalR-like"/>
</dbReference>
<dbReference type="SUPFAM" id="SSF52172">
    <property type="entry name" value="CheY-like"/>
    <property type="match status" value="1"/>
</dbReference>
<evidence type="ECO:0000256" key="3">
    <source>
        <dbReference type="PROSITE-ProRule" id="PRU00169"/>
    </source>
</evidence>
<keyword evidence="1 3" id="KW-0597">Phosphoprotein</keyword>
<dbReference type="CDD" id="cd06170">
    <property type="entry name" value="LuxR_C_like"/>
    <property type="match status" value="1"/>
</dbReference>
<dbReference type="Pfam" id="PF00072">
    <property type="entry name" value="Response_reg"/>
    <property type="match status" value="1"/>
</dbReference>
<protein>
    <submittedName>
        <fullName evidence="6">Response regulator</fullName>
    </submittedName>
</protein>
<dbReference type="SMART" id="SM00421">
    <property type="entry name" value="HTH_LUXR"/>
    <property type="match status" value="1"/>
</dbReference>